<sequence>MYRILAVALWCFLQAEGRHPEITLRSSSNNNGNFLDNDKWLSTVSQYDKDKYWNKFRDDDYFRNWNPNKPFDQGKRNIGLKLFHVVYIKLFFLI</sequence>
<feature type="chain" id="PRO_5034685177" evidence="1">
    <location>
        <begin position="18"/>
        <end position="94"/>
    </location>
</feature>
<feature type="signal peptide" evidence="1">
    <location>
        <begin position="1"/>
        <end position="17"/>
    </location>
</feature>
<organism evidence="2 3">
    <name type="scientific">Naja naja</name>
    <name type="common">Indian cobra</name>
    <dbReference type="NCBI Taxonomy" id="35670"/>
    <lineage>
        <taxon>Eukaryota</taxon>
        <taxon>Metazoa</taxon>
        <taxon>Chordata</taxon>
        <taxon>Craniata</taxon>
        <taxon>Vertebrata</taxon>
        <taxon>Euteleostomi</taxon>
        <taxon>Lepidosauria</taxon>
        <taxon>Squamata</taxon>
        <taxon>Bifurcata</taxon>
        <taxon>Unidentata</taxon>
        <taxon>Episquamata</taxon>
        <taxon>Toxicofera</taxon>
        <taxon>Serpentes</taxon>
        <taxon>Colubroidea</taxon>
        <taxon>Elapidae</taxon>
        <taxon>Elapinae</taxon>
        <taxon>Naja</taxon>
    </lineage>
</organism>
<dbReference type="AlphaFoldDB" id="A0A8C6VCS5"/>
<proteinExistence type="predicted"/>
<accession>A0A8C6VCS5</accession>
<evidence type="ECO:0000313" key="2">
    <source>
        <dbReference type="Ensembl" id="ENSNNAP00000003619.1"/>
    </source>
</evidence>
<reference evidence="2" key="2">
    <citation type="submission" date="2025-09" db="UniProtKB">
        <authorList>
            <consortium name="Ensembl"/>
        </authorList>
    </citation>
    <scope>IDENTIFICATION</scope>
</reference>
<dbReference type="GeneTree" id="ENSGT00940000158371"/>
<keyword evidence="1" id="KW-0732">Signal</keyword>
<dbReference type="Proteomes" id="UP000694559">
    <property type="component" value="Unplaced"/>
</dbReference>
<evidence type="ECO:0000256" key="1">
    <source>
        <dbReference type="SAM" id="SignalP"/>
    </source>
</evidence>
<dbReference type="OMA" id="CLVIVAW"/>
<name>A0A8C6VCS5_NAJNA</name>
<dbReference type="Ensembl" id="ENSNNAT00000003795.1">
    <property type="protein sequence ID" value="ENSNNAP00000003619.1"/>
    <property type="gene ID" value="ENSNNAG00000002470.1"/>
</dbReference>
<protein>
    <submittedName>
        <fullName evidence="2">Uncharacterized protein</fullName>
    </submittedName>
</protein>
<evidence type="ECO:0000313" key="3">
    <source>
        <dbReference type="Proteomes" id="UP000694559"/>
    </source>
</evidence>
<reference evidence="2" key="1">
    <citation type="submission" date="2025-08" db="UniProtKB">
        <authorList>
            <consortium name="Ensembl"/>
        </authorList>
    </citation>
    <scope>IDENTIFICATION</scope>
</reference>
<keyword evidence="3" id="KW-1185">Reference proteome</keyword>
<dbReference type="OrthoDB" id="8875634at2759"/>